<organism evidence="1 2">
    <name type="scientific">Prochlorococcus marinus (strain MIT 9211)</name>
    <dbReference type="NCBI Taxonomy" id="93059"/>
    <lineage>
        <taxon>Bacteria</taxon>
        <taxon>Bacillati</taxon>
        <taxon>Cyanobacteriota</taxon>
        <taxon>Cyanophyceae</taxon>
        <taxon>Synechococcales</taxon>
        <taxon>Prochlorococcaceae</taxon>
        <taxon>Prochlorococcus</taxon>
    </lineage>
</organism>
<accession>A9BEE0</accession>
<dbReference type="HOGENOM" id="CLU_130446_0_0_3"/>
<reference evidence="1 2" key="1">
    <citation type="journal article" date="2007" name="PLoS Genet.">
        <title>Patterns and implications of gene gain and loss in the evolution of Prochlorococcus.</title>
        <authorList>
            <person name="Kettler G.C."/>
            <person name="Martiny A.C."/>
            <person name="Huang K."/>
            <person name="Zucker J."/>
            <person name="Coleman M.L."/>
            <person name="Rodrigue S."/>
            <person name="Chen F."/>
            <person name="Lapidus A."/>
            <person name="Ferriera S."/>
            <person name="Johnson J."/>
            <person name="Steglich C."/>
            <person name="Church G.M."/>
            <person name="Richardson P."/>
            <person name="Chisholm S.W."/>
        </authorList>
    </citation>
    <scope>NUCLEOTIDE SEQUENCE [LARGE SCALE GENOMIC DNA]</scope>
    <source>
        <strain evidence="2">MIT 9211</strain>
    </source>
</reference>
<name>A9BEE0_PROM4</name>
<evidence type="ECO:0000313" key="1">
    <source>
        <dbReference type="EMBL" id="ABX08450.1"/>
    </source>
</evidence>
<dbReference type="AlphaFoldDB" id="A9BEE0"/>
<dbReference type="EMBL" id="CP000878">
    <property type="protein sequence ID" value="ABX08450.1"/>
    <property type="molecule type" value="Genomic_DNA"/>
</dbReference>
<dbReference type="OrthoDB" id="540893at2"/>
<proteinExistence type="predicted"/>
<dbReference type="KEGG" id="pmj:P9211_05191"/>
<sequence>MKGPFSPHKISRRYPILAGFHRGIDGGLVGVLLCTALMSALALHSQYLWTISFSRLEHTRELTYKLEESIANLERYLLHSIVLPKIMVKTTSADLIYLDAPRADSRSNTNISTSDNYYNLSHYPITHGY</sequence>
<dbReference type="Proteomes" id="UP000000788">
    <property type="component" value="Chromosome"/>
</dbReference>
<keyword evidence="2" id="KW-1185">Reference proteome</keyword>
<gene>
    <name evidence="1" type="ordered locus">P9211_05191</name>
</gene>
<dbReference type="RefSeq" id="WP_012195073.1">
    <property type="nucleotide sequence ID" value="NC_009976.1"/>
</dbReference>
<evidence type="ECO:0000313" key="2">
    <source>
        <dbReference type="Proteomes" id="UP000000788"/>
    </source>
</evidence>
<dbReference type="eggNOG" id="ENOG503410T">
    <property type="taxonomic scope" value="Bacteria"/>
</dbReference>
<protein>
    <submittedName>
        <fullName evidence="1">Uncharacterized protein</fullName>
    </submittedName>
</protein>
<dbReference type="STRING" id="93059.P9211_05191"/>